<proteinExistence type="predicted"/>
<evidence type="ECO:0000313" key="4">
    <source>
        <dbReference type="EMBL" id="TQF06811.1"/>
    </source>
</evidence>
<evidence type="ECO:0000256" key="2">
    <source>
        <dbReference type="SAM" id="SignalP"/>
    </source>
</evidence>
<dbReference type="Gene3D" id="3.50.50.60">
    <property type="entry name" value="FAD/NAD(P)-binding domain"/>
    <property type="match status" value="1"/>
</dbReference>
<dbReference type="Gene3D" id="1.10.10.1790">
    <property type="match status" value="1"/>
</dbReference>
<dbReference type="AlphaFoldDB" id="A0A540WCM8"/>
<protein>
    <submittedName>
        <fullName evidence="4">FAD-dependent oxidoreductase</fullName>
    </submittedName>
</protein>
<dbReference type="InterPro" id="IPR050281">
    <property type="entry name" value="Flavin_monoamine_oxidase"/>
</dbReference>
<evidence type="ECO:0000256" key="1">
    <source>
        <dbReference type="SAM" id="MobiDB-lite"/>
    </source>
</evidence>
<evidence type="ECO:0000259" key="3">
    <source>
        <dbReference type="Pfam" id="PF01593"/>
    </source>
</evidence>
<gene>
    <name evidence="4" type="ORF">E6W39_37265</name>
</gene>
<dbReference type="Gene3D" id="6.10.140.1210">
    <property type="match status" value="1"/>
</dbReference>
<feature type="signal peptide" evidence="2">
    <location>
        <begin position="1"/>
        <end position="24"/>
    </location>
</feature>
<keyword evidence="5" id="KW-1185">Reference proteome</keyword>
<evidence type="ECO:0000313" key="5">
    <source>
        <dbReference type="Proteomes" id="UP000319103"/>
    </source>
</evidence>
<feature type="region of interest" description="Disordered" evidence="1">
    <location>
        <begin position="26"/>
        <end position="51"/>
    </location>
</feature>
<dbReference type="InterPro" id="IPR036188">
    <property type="entry name" value="FAD/NAD-bd_sf"/>
</dbReference>
<dbReference type="SUPFAM" id="SSF54373">
    <property type="entry name" value="FAD-linked reductases, C-terminal domain"/>
    <property type="match status" value="1"/>
</dbReference>
<reference evidence="4 5" key="1">
    <citation type="submission" date="2019-06" db="EMBL/GenBank/DDBJ databases">
        <title>Description of Kitasatospora acidophila sp. nov. isolated from pine grove soil, and reclassification of Streptomyces novaecaesareae to Kitasatospora novaeceasareae comb. nov.</title>
        <authorList>
            <person name="Kim M.J."/>
        </authorList>
    </citation>
    <scope>NUCLEOTIDE SEQUENCE [LARGE SCALE GENOMIC DNA]</scope>
    <source>
        <strain evidence="4 5">MMS16-CNU292</strain>
    </source>
</reference>
<dbReference type="RefSeq" id="WP_141637217.1">
    <property type="nucleotide sequence ID" value="NZ_VIGB01000003.1"/>
</dbReference>
<dbReference type="Pfam" id="PF01593">
    <property type="entry name" value="Amino_oxidase"/>
    <property type="match status" value="1"/>
</dbReference>
<accession>A0A540WCM8</accession>
<comment type="caution">
    <text evidence="4">The sequence shown here is derived from an EMBL/GenBank/DDBJ whole genome shotgun (WGS) entry which is preliminary data.</text>
</comment>
<dbReference type="EMBL" id="VIGB01000003">
    <property type="protein sequence ID" value="TQF06811.1"/>
    <property type="molecule type" value="Genomic_DNA"/>
</dbReference>
<feature type="compositionally biased region" description="Low complexity" evidence="1">
    <location>
        <begin position="26"/>
        <end position="46"/>
    </location>
</feature>
<dbReference type="Gene3D" id="1.10.405.10">
    <property type="entry name" value="Guanine Nucleotide Dissociation Inhibitor, domain 1"/>
    <property type="match status" value="1"/>
</dbReference>
<organism evidence="4 5">
    <name type="scientific">Kitasatospora acidiphila</name>
    <dbReference type="NCBI Taxonomy" id="2567942"/>
    <lineage>
        <taxon>Bacteria</taxon>
        <taxon>Bacillati</taxon>
        <taxon>Actinomycetota</taxon>
        <taxon>Actinomycetes</taxon>
        <taxon>Kitasatosporales</taxon>
        <taxon>Streptomycetaceae</taxon>
        <taxon>Kitasatospora</taxon>
    </lineage>
</organism>
<dbReference type="Proteomes" id="UP000319103">
    <property type="component" value="Unassembled WGS sequence"/>
</dbReference>
<keyword evidence="2" id="KW-0732">Signal</keyword>
<dbReference type="Gene3D" id="3.30.1490.470">
    <property type="match status" value="1"/>
</dbReference>
<feature type="domain" description="Amine oxidase" evidence="3">
    <location>
        <begin position="104"/>
        <end position="632"/>
    </location>
</feature>
<dbReference type="OrthoDB" id="8845488at2"/>
<dbReference type="PANTHER" id="PTHR10742:SF342">
    <property type="entry name" value="AMINE OXIDASE"/>
    <property type="match status" value="1"/>
</dbReference>
<dbReference type="PROSITE" id="PS51318">
    <property type="entry name" value="TAT"/>
    <property type="match status" value="1"/>
</dbReference>
<dbReference type="SUPFAM" id="SSF51905">
    <property type="entry name" value="FAD/NAD(P)-binding domain"/>
    <property type="match status" value="1"/>
</dbReference>
<dbReference type="InterPro" id="IPR002937">
    <property type="entry name" value="Amino_oxidase"/>
</dbReference>
<dbReference type="InterPro" id="IPR006311">
    <property type="entry name" value="TAT_signal"/>
</dbReference>
<feature type="chain" id="PRO_5021702827" evidence="2">
    <location>
        <begin position="25"/>
        <end position="636"/>
    </location>
</feature>
<sequence length="636" mass="68287">MISRRGFVTASTAALATAAAPAAAADPVAAADPGPAPGSPAAGAAGRRAESDQRRAAAELMAHRILLADDQQNDLTMRYLKLLTGQEKVRGGPARDVVVVGAGVAGMVCARLLLAAGHRVRVLEANRSRVGGRIKTFRGDVFQDGRHQAEAGAMRIPSSHVLTLTLGDTLGVPRRPFHLVDVPPSPDRTSGDSKVTYGSWNGEIFSTGTEPPYTAPSGLGTRLINVNGQVVSKADYAKNPGPVNKTFGWDSNQTTTAAFNDALAHARSYTQIRNPDGSWTDKPIGDRLTGMAQLLYDLDNYSLLQYLVDIAGWDTPQIQAVGTLENLTSRLSYGFLHSVFDATDINPSVTYFEFSDGTDALTTALAKGLPIEQDRAVIRVESSGGKVTVIAEPESGPEDEACNGEIGGSQFRYEADAVVLAMPYAALRHVQFAPLLPYGKRRAINELTHDTAHKVLIEFTERWWEWDEATWRDKLGSDYRTAPHGPAVPAVGGGCISDEADRFVYFPSHPSPGGAPGGVVLAAYNWSADALRYDSLTPQDRHREVLDHLVSLYGERIRRYATDRAVSQSWLRNRWALGEAVIETPGQLLSLGPHVAEPVGNALYFAGDQCQPRYHAWISGAIASGCEAALQVANGA</sequence>
<dbReference type="Gene3D" id="1.10.10.1620">
    <property type="match status" value="1"/>
</dbReference>
<name>A0A540WCM8_9ACTN</name>
<dbReference type="Gene3D" id="3.30.70.2100">
    <property type="match status" value="1"/>
</dbReference>
<dbReference type="GO" id="GO:0009063">
    <property type="term" value="P:amino acid catabolic process"/>
    <property type="evidence" value="ECO:0007669"/>
    <property type="project" value="TreeGrafter"/>
</dbReference>
<dbReference type="PANTHER" id="PTHR10742">
    <property type="entry name" value="FLAVIN MONOAMINE OXIDASE"/>
    <property type="match status" value="1"/>
</dbReference>
<dbReference type="GO" id="GO:0001716">
    <property type="term" value="F:L-amino-acid oxidase activity"/>
    <property type="evidence" value="ECO:0007669"/>
    <property type="project" value="TreeGrafter"/>
</dbReference>